<proteinExistence type="predicted"/>
<accession>A0A2T0T9W9</accession>
<keyword evidence="1" id="KW-0472">Membrane</keyword>
<keyword evidence="1" id="KW-1133">Transmembrane helix</keyword>
<dbReference type="RefSeq" id="WP_106187857.1">
    <property type="nucleotide sequence ID" value="NZ_PVTF01000004.1"/>
</dbReference>
<feature type="transmembrane region" description="Helical" evidence="1">
    <location>
        <begin position="39"/>
        <end position="60"/>
    </location>
</feature>
<comment type="caution">
    <text evidence="2">The sequence shown here is derived from an EMBL/GenBank/DDBJ whole genome shotgun (WGS) entry which is preliminary data.</text>
</comment>
<dbReference type="EMBL" id="PVTF01000004">
    <property type="protein sequence ID" value="PRY42450.1"/>
    <property type="molecule type" value="Genomic_DNA"/>
</dbReference>
<protein>
    <recommendedName>
        <fullName evidence="4">DUF2567 domain-containing protein</fullName>
    </recommendedName>
</protein>
<reference evidence="2 3" key="1">
    <citation type="submission" date="2018-03" db="EMBL/GenBank/DDBJ databases">
        <title>Genomic Encyclopedia of Archaeal and Bacterial Type Strains, Phase II (KMG-II): from individual species to whole genera.</title>
        <authorList>
            <person name="Goeker M."/>
        </authorList>
    </citation>
    <scope>NUCLEOTIDE SEQUENCE [LARGE SCALE GENOMIC DNA]</scope>
    <source>
        <strain evidence="2 3">DSM 44720</strain>
    </source>
</reference>
<dbReference type="Proteomes" id="UP000239494">
    <property type="component" value="Unassembled WGS sequence"/>
</dbReference>
<evidence type="ECO:0008006" key="4">
    <source>
        <dbReference type="Google" id="ProtNLM"/>
    </source>
</evidence>
<gene>
    <name evidence="2" type="ORF">CLV43_104283</name>
</gene>
<evidence type="ECO:0000313" key="2">
    <source>
        <dbReference type="EMBL" id="PRY42450.1"/>
    </source>
</evidence>
<feature type="transmembrane region" description="Helical" evidence="1">
    <location>
        <begin position="119"/>
        <end position="136"/>
    </location>
</feature>
<evidence type="ECO:0000313" key="3">
    <source>
        <dbReference type="Proteomes" id="UP000239494"/>
    </source>
</evidence>
<feature type="transmembrane region" description="Helical" evidence="1">
    <location>
        <begin position="172"/>
        <end position="191"/>
    </location>
</feature>
<dbReference type="AlphaFoldDB" id="A0A2T0T9W9"/>
<keyword evidence="3" id="KW-1185">Reference proteome</keyword>
<feature type="transmembrane region" description="Helical" evidence="1">
    <location>
        <begin position="91"/>
        <end position="112"/>
    </location>
</feature>
<dbReference type="OrthoDB" id="4557003at2"/>
<evidence type="ECO:0000256" key="1">
    <source>
        <dbReference type="SAM" id="Phobius"/>
    </source>
</evidence>
<name>A0A2T0T9W9_9PSEU</name>
<keyword evidence="1" id="KW-0812">Transmembrane</keyword>
<organism evidence="2 3">
    <name type="scientific">Umezawaea tangerina</name>
    <dbReference type="NCBI Taxonomy" id="84725"/>
    <lineage>
        <taxon>Bacteria</taxon>
        <taxon>Bacillati</taxon>
        <taxon>Actinomycetota</taxon>
        <taxon>Actinomycetes</taxon>
        <taxon>Pseudonocardiales</taxon>
        <taxon>Pseudonocardiaceae</taxon>
        <taxon>Umezawaea</taxon>
    </lineage>
</organism>
<sequence>MAEQPVEDRAVPVRVPPVLPEWVYDYRPPRPKVVVKRDLLPALCLLGALSALAIPFGWLWSRLAPGQNKVVQDGAELIPVGGESYHRLDDLMIFVLLGLAAGLLTGIAVWMLRERRGPVIMLAAVAGSALAAYLGQKTGVGMAADHYATTTQLTIGDMIMTAPVLETTWGAVAWPLATALAYGCLAAWNGLDDLGRRLG</sequence>